<protein>
    <recommendedName>
        <fullName evidence="8">DUF202 domain-containing protein</fullName>
    </recommendedName>
</protein>
<dbReference type="Proteomes" id="UP000189580">
    <property type="component" value="Chromosome a"/>
</dbReference>
<keyword evidence="10" id="KW-1185">Reference proteome</keyword>
<dbReference type="GeneID" id="30033640"/>
<dbReference type="GO" id="GO:0005886">
    <property type="term" value="C:plasma membrane"/>
    <property type="evidence" value="ECO:0007669"/>
    <property type="project" value="UniProtKB-SubCell"/>
</dbReference>
<evidence type="ECO:0000259" key="8">
    <source>
        <dbReference type="Pfam" id="PF02656"/>
    </source>
</evidence>
<evidence type="ECO:0000256" key="3">
    <source>
        <dbReference type="ARBA" id="ARBA00022692"/>
    </source>
</evidence>
<dbReference type="InterPro" id="IPR052053">
    <property type="entry name" value="IM_YidH-like"/>
</dbReference>
<evidence type="ECO:0000256" key="1">
    <source>
        <dbReference type="ARBA" id="ARBA00004651"/>
    </source>
</evidence>
<feature type="transmembrane region" description="Helical" evidence="7">
    <location>
        <begin position="297"/>
        <end position="319"/>
    </location>
</feature>
<gene>
    <name evidence="9" type="ORF">AWJ20_1799</name>
</gene>
<dbReference type="PANTHER" id="PTHR34187:SF2">
    <property type="entry name" value="DUF202 DOMAIN-CONTAINING PROTEIN"/>
    <property type="match status" value="1"/>
</dbReference>
<evidence type="ECO:0000256" key="4">
    <source>
        <dbReference type="ARBA" id="ARBA00022989"/>
    </source>
</evidence>
<comment type="subcellular location">
    <subcellularLocation>
        <location evidence="1">Cell membrane</location>
        <topology evidence="1">Multi-pass membrane protein</topology>
    </subcellularLocation>
</comment>
<dbReference type="EMBL" id="CP014501">
    <property type="protein sequence ID" value="ANB13505.1"/>
    <property type="molecule type" value="Genomic_DNA"/>
</dbReference>
<name>A0A167E0J8_9ASCO</name>
<evidence type="ECO:0000313" key="10">
    <source>
        <dbReference type="Proteomes" id="UP000189580"/>
    </source>
</evidence>
<evidence type="ECO:0000256" key="2">
    <source>
        <dbReference type="ARBA" id="ARBA00022475"/>
    </source>
</evidence>
<accession>A0A167E0J8</accession>
<organism evidence="9 10">
    <name type="scientific">Sugiyamaella lignohabitans</name>
    <dbReference type="NCBI Taxonomy" id="796027"/>
    <lineage>
        <taxon>Eukaryota</taxon>
        <taxon>Fungi</taxon>
        <taxon>Dikarya</taxon>
        <taxon>Ascomycota</taxon>
        <taxon>Saccharomycotina</taxon>
        <taxon>Dipodascomycetes</taxon>
        <taxon>Dipodascales</taxon>
        <taxon>Trichomonascaceae</taxon>
        <taxon>Sugiyamaella</taxon>
    </lineage>
</organism>
<sequence>MSDETPRSPPHSVDENTGELPERMKGSSADLVNDQEHSTGSLDIAETRSSSLKGSSEVLEQEIELNLHSVSKPAASLQSRSTNPIPPINTVGPNDFALETLTVHPYFPARHDKYGNPLRQDSGPSNKSDRNAADEEDPKVEIALESSQDSVTQPNATGETLIRSVMWSVNDNESEPERTHTFAHREGNANAYDSYVSVHGNTISFVNETDPLLARHRVMLLRSQSKFKLYFSRPLLPPLIFDNHVTEARDLCVAERNFLSGMKMGVSLGVAAAVLYIDLRLPTADTPNPPPHAISSGWATTLGIIFFVLSILTILGSFVNYIQTVASLAMQEAKVTTNKIFRFLLSGIAVIILTTNIVVIAKSGKSNK</sequence>
<evidence type="ECO:0000256" key="7">
    <source>
        <dbReference type="SAM" id="Phobius"/>
    </source>
</evidence>
<evidence type="ECO:0000313" key="9">
    <source>
        <dbReference type="EMBL" id="ANB13505.1"/>
    </source>
</evidence>
<feature type="transmembrane region" description="Helical" evidence="7">
    <location>
        <begin position="340"/>
        <end position="361"/>
    </location>
</feature>
<feature type="region of interest" description="Disordered" evidence="6">
    <location>
        <begin position="109"/>
        <end position="138"/>
    </location>
</feature>
<dbReference type="RefSeq" id="XP_018735982.1">
    <property type="nucleotide sequence ID" value="XM_018878705.1"/>
</dbReference>
<dbReference type="KEGG" id="slb:AWJ20_1799"/>
<evidence type="ECO:0000256" key="5">
    <source>
        <dbReference type="ARBA" id="ARBA00023136"/>
    </source>
</evidence>
<dbReference type="PANTHER" id="PTHR34187">
    <property type="entry name" value="FGR18P"/>
    <property type="match status" value="1"/>
</dbReference>
<keyword evidence="3 7" id="KW-0812">Transmembrane</keyword>
<evidence type="ECO:0000256" key="6">
    <source>
        <dbReference type="SAM" id="MobiDB-lite"/>
    </source>
</evidence>
<proteinExistence type="predicted"/>
<reference evidence="9 10" key="1">
    <citation type="submission" date="2016-02" db="EMBL/GenBank/DDBJ databases">
        <title>Complete genome sequence and transcriptome regulation of the pentose utilising yeast Sugiyamaella lignohabitans.</title>
        <authorList>
            <person name="Bellasio M."/>
            <person name="Peymann A."/>
            <person name="Valli M."/>
            <person name="Sipitzky M."/>
            <person name="Graf A."/>
            <person name="Sauer M."/>
            <person name="Marx H."/>
            <person name="Mattanovich D."/>
        </authorList>
    </citation>
    <scope>NUCLEOTIDE SEQUENCE [LARGE SCALE GENOMIC DNA]</scope>
    <source>
        <strain evidence="9 10">CBS 10342</strain>
    </source>
</reference>
<dbReference type="AlphaFoldDB" id="A0A167E0J8"/>
<keyword evidence="4 7" id="KW-1133">Transmembrane helix</keyword>
<dbReference type="Pfam" id="PF02656">
    <property type="entry name" value="DUF202"/>
    <property type="match status" value="1"/>
</dbReference>
<feature type="domain" description="DUF202" evidence="8">
    <location>
        <begin position="252"/>
        <end position="325"/>
    </location>
</feature>
<feature type="region of interest" description="Disordered" evidence="6">
    <location>
        <begin position="1"/>
        <end position="56"/>
    </location>
</feature>
<keyword evidence="5 7" id="KW-0472">Membrane</keyword>
<feature type="transmembrane region" description="Helical" evidence="7">
    <location>
        <begin position="258"/>
        <end position="277"/>
    </location>
</feature>
<dbReference type="OrthoDB" id="5525680at2759"/>
<dbReference type="InterPro" id="IPR003807">
    <property type="entry name" value="DUF202"/>
</dbReference>
<keyword evidence="2" id="KW-1003">Cell membrane</keyword>